<keyword evidence="2" id="KW-1185">Reference proteome</keyword>
<name>A0A238J0B8_9RHOB</name>
<dbReference type="AlphaFoldDB" id="A0A238J0B8"/>
<accession>A0A238J0B8</accession>
<proteinExistence type="predicted"/>
<dbReference type="RefSeq" id="WP_176440254.1">
    <property type="nucleotide sequence ID" value="NZ_FXXQ01000005.1"/>
</dbReference>
<dbReference type="Proteomes" id="UP000201838">
    <property type="component" value="Unassembled WGS sequence"/>
</dbReference>
<sequence>MEVLTLAGIILSASILESFLGVIFGRRKPEDPEDAPLDTLMEQRYSRLGSEYDEIEA</sequence>
<reference evidence="1 2" key="1">
    <citation type="submission" date="2017-05" db="EMBL/GenBank/DDBJ databases">
        <authorList>
            <person name="Song R."/>
            <person name="Chenine A.L."/>
            <person name="Ruprecht R.M."/>
        </authorList>
    </citation>
    <scope>NUCLEOTIDE SEQUENCE [LARGE SCALE GENOMIC DNA]</scope>
    <source>
        <strain evidence="1 2">CECT 8489</strain>
    </source>
</reference>
<organism evidence="1 2">
    <name type="scientific">Boseongicola aestuarii</name>
    <dbReference type="NCBI Taxonomy" id="1470561"/>
    <lineage>
        <taxon>Bacteria</taxon>
        <taxon>Pseudomonadati</taxon>
        <taxon>Pseudomonadota</taxon>
        <taxon>Alphaproteobacteria</taxon>
        <taxon>Rhodobacterales</taxon>
        <taxon>Paracoccaceae</taxon>
        <taxon>Boseongicola</taxon>
    </lineage>
</organism>
<dbReference type="EMBL" id="FXXQ01000005">
    <property type="protein sequence ID" value="SMX23763.1"/>
    <property type="molecule type" value="Genomic_DNA"/>
</dbReference>
<protein>
    <submittedName>
        <fullName evidence="1">Uncharacterized protein</fullName>
    </submittedName>
</protein>
<evidence type="ECO:0000313" key="1">
    <source>
        <dbReference type="EMBL" id="SMX23763.1"/>
    </source>
</evidence>
<evidence type="ECO:0000313" key="2">
    <source>
        <dbReference type="Proteomes" id="UP000201838"/>
    </source>
</evidence>
<gene>
    <name evidence="1" type="ORF">BOA8489_01875</name>
</gene>